<dbReference type="PRINTS" id="PR00196">
    <property type="entry name" value="ANNEXIN"/>
</dbReference>
<dbReference type="PROSITE" id="PS51897">
    <property type="entry name" value="ANNEXIN_2"/>
    <property type="match status" value="1"/>
</dbReference>
<dbReference type="Pfam" id="PF00191">
    <property type="entry name" value="Annexin"/>
    <property type="match status" value="1"/>
</dbReference>
<keyword evidence="2" id="KW-0677">Repeat</keyword>
<name>A0A3P7RTE5_DIBLA</name>
<dbReference type="AlphaFoldDB" id="A0A3P7RTE5"/>
<keyword evidence="3" id="KW-0041">Annexin</keyword>
<protein>
    <recommendedName>
        <fullName evidence="6">Annexin</fullName>
    </recommendedName>
</protein>
<dbReference type="InterPro" id="IPR037104">
    <property type="entry name" value="Annexin_sf"/>
</dbReference>
<dbReference type="GO" id="GO:0005509">
    <property type="term" value="F:calcium ion binding"/>
    <property type="evidence" value="ECO:0007669"/>
    <property type="project" value="InterPro"/>
</dbReference>
<dbReference type="GO" id="GO:0001786">
    <property type="term" value="F:phosphatidylserine binding"/>
    <property type="evidence" value="ECO:0007669"/>
    <property type="project" value="TreeGrafter"/>
</dbReference>
<evidence type="ECO:0008006" key="6">
    <source>
        <dbReference type="Google" id="ProtNLM"/>
    </source>
</evidence>
<dbReference type="GO" id="GO:0005737">
    <property type="term" value="C:cytoplasm"/>
    <property type="evidence" value="ECO:0007669"/>
    <property type="project" value="TreeGrafter"/>
</dbReference>
<comment type="similarity">
    <text evidence="1">Belongs to the annexin family.</text>
</comment>
<dbReference type="EMBL" id="UYRU01110068">
    <property type="protein sequence ID" value="VDN44049.1"/>
    <property type="molecule type" value="Genomic_DNA"/>
</dbReference>
<evidence type="ECO:0000313" key="5">
    <source>
        <dbReference type="Proteomes" id="UP000281553"/>
    </source>
</evidence>
<dbReference type="SUPFAM" id="SSF47874">
    <property type="entry name" value="Annexin"/>
    <property type="match status" value="1"/>
</dbReference>
<dbReference type="Proteomes" id="UP000281553">
    <property type="component" value="Unassembled WGS sequence"/>
</dbReference>
<evidence type="ECO:0000256" key="1">
    <source>
        <dbReference type="ARBA" id="ARBA00007831"/>
    </source>
</evidence>
<evidence type="ECO:0000313" key="4">
    <source>
        <dbReference type="EMBL" id="VDN44049.1"/>
    </source>
</evidence>
<evidence type="ECO:0000256" key="3">
    <source>
        <dbReference type="ARBA" id="ARBA00023216"/>
    </source>
</evidence>
<dbReference type="PANTHER" id="PTHR10502:SF102">
    <property type="entry name" value="ANNEXIN B11"/>
    <property type="match status" value="1"/>
</dbReference>
<dbReference type="GO" id="GO:0005886">
    <property type="term" value="C:plasma membrane"/>
    <property type="evidence" value="ECO:0007669"/>
    <property type="project" value="TreeGrafter"/>
</dbReference>
<dbReference type="GO" id="GO:0005544">
    <property type="term" value="F:calcium-dependent phospholipid binding"/>
    <property type="evidence" value="ECO:0007669"/>
    <property type="project" value="InterPro"/>
</dbReference>
<evidence type="ECO:0000256" key="2">
    <source>
        <dbReference type="ARBA" id="ARBA00022737"/>
    </source>
</evidence>
<proteinExistence type="inferred from homology"/>
<dbReference type="InterPro" id="IPR001464">
    <property type="entry name" value="Annexin"/>
</dbReference>
<dbReference type="Gene3D" id="1.10.220.10">
    <property type="entry name" value="Annexin"/>
    <property type="match status" value="1"/>
</dbReference>
<sequence length="100" mass="10887">MSASQASRAVVPLMTSEPHTLKLEDALSSELSGNFKSLAKKLTKTPWEVMAKALYEAMQGAGTKERVLIEVLATCSNDDIVELKKAYEKVLEDEGKSKGN</sequence>
<dbReference type="OrthoDB" id="37886at2759"/>
<dbReference type="PANTHER" id="PTHR10502">
    <property type="entry name" value="ANNEXIN"/>
    <property type="match status" value="1"/>
</dbReference>
<accession>A0A3P7RTE5</accession>
<organism evidence="4 5">
    <name type="scientific">Dibothriocephalus latus</name>
    <name type="common">Fish tapeworm</name>
    <name type="synonym">Diphyllobothrium latum</name>
    <dbReference type="NCBI Taxonomy" id="60516"/>
    <lineage>
        <taxon>Eukaryota</taxon>
        <taxon>Metazoa</taxon>
        <taxon>Spiralia</taxon>
        <taxon>Lophotrochozoa</taxon>
        <taxon>Platyhelminthes</taxon>
        <taxon>Cestoda</taxon>
        <taxon>Eucestoda</taxon>
        <taxon>Diphyllobothriidea</taxon>
        <taxon>Diphyllobothriidae</taxon>
        <taxon>Dibothriocephalus</taxon>
    </lineage>
</organism>
<dbReference type="InterPro" id="IPR018502">
    <property type="entry name" value="Annexin_repeat"/>
</dbReference>
<gene>
    <name evidence="4" type="ORF">DILT_LOCUS19252</name>
</gene>
<keyword evidence="5" id="KW-1185">Reference proteome</keyword>
<reference evidence="4 5" key="1">
    <citation type="submission" date="2018-11" db="EMBL/GenBank/DDBJ databases">
        <authorList>
            <consortium name="Pathogen Informatics"/>
        </authorList>
    </citation>
    <scope>NUCLEOTIDE SEQUENCE [LARGE SCALE GENOMIC DNA]</scope>
</reference>